<dbReference type="RefSeq" id="WP_019385935.1">
    <property type="nucleotide sequence ID" value="NZ_ALIH01000001.1"/>
</dbReference>
<feature type="region of interest" description="Disordered" evidence="3">
    <location>
        <begin position="856"/>
        <end position="882"/>
    </location>
</feature>
<evidence type="ECO:0000313" key="5">
    <source>
        <dbReference type="EMBL" id="SHI42836.1"/>
    </source>
</evidence>
<evidence type="ECO:0000256" key="2">
    <source>
        <dbReference type="ARBA" id="ARBA00023157"/>
    </source>
</evidence>
<organism evidence="5 6">
    <name type="scientific">Algibacter luteus</name>
    <dbReference type="NCBI Taxonomy" id="1178825"/>
    <lineage>
        <taxon>Bacteria</taxon>
        <taxon>Pseudomonadati</taxon>
        <taxon>Bacteroidota</taxon>
        <taxon>Flavobacteriia</taxon>
        <taxon>Flavobacteriales</taxon>
        <taxon>Flavobacteriaceae</taxon>
        <taxon>Algibacter</taxon>
    </lineage>
</organism>
<keyword evidence="2" id="KW-1015">Disulfide bond</keyword>
<sequence length="1112" mass="122973">MDLIEIKIQIKTIFAKIKAIQFKTKICLFFSLFIFCFNTVSGQIEVDNTATGSTNNSQNLTINHSVSPGLSNSVMVVSFLITSPLSNLNTLTYGGENLTLVESSNRNSISIAVYTLVNPPVGTNAISISTYNKTDITLAGTSFGNVNQDNVFSLVQKNHGNSKEVFKSIDCDEGSFAIDFLGIEGKSGTEDAGQTLLFGKQNNNGKDYLYSSYKIASSGTDNLSWEFKQAKYNYIWGCLNPAAPVIPMLDFDGVDDYISTGSFIDGMDEVTIMAWVKSDSGNASDMVIAGEDSGCKIWLENGNKPTFTITTDDNDEISVGASPINFDEWHHITGTYTNSTGTITLYVDGELLDTANFEENDESIQNTNYSLGTFEVGRLSSNVSNQQYFKGDIDEIRVFNKALTNSQIQQIVYQELDNNNGIVRGALVQKNISDFETGANLMWENLKLYYKMGREFTSDNRVIDYSGNENIAAIHNITSWQEENAPMPLETINDGSWTSENIWLHGDVWNTDGLNDKNYGIIHIKNNITINESIKTMALLIDSGKTLTIAGDNQIENSWYLELNGTIDLMNDSQLIQTVNSDLVTSSEGKVLRRQEGTSSAYWYNYWSSPVGVTAATSLTDNNAATHNANNTDFNLGMLKDDSGLNTQFTNNYTANGNISTYWLYTFINGTSYWDWAQIKPSTQLKSGIGYTQKGTGTAALAQQYIFEGKPNNGTILIDVKDVGGPGSVANISKTECLLGNPYPSALDIHQFIDDNEGVIDGYLQLWQQWGGSSHNLSEYEGGYAQVNKTGSIRAYQFVGIYGDNTGSQDGCIVPTRFLPVGQGFIAEVVADGQVEFNNSQRVFIKESDADGTYDNGSAFSKTGKGKGAKTEIASKTPEEEEPMQRMRLEFNSVTGPETRHELLLGFSSQTTDAFDYGYDAINTEFRNNDLNLDLEGKNMNIQAYGPITADKVVPLNFTSSGDNSFEIRITDTENLDESQEIYLRDNKTGTYFDLTQDAAYSFSSTQGIFNNRFEIVFQSEQQSLSIEESMVSENYIYYQNTTNTLFVKKLNSTVSKLSLVNMRGQIVLELLNVSTDQLQNGLQFNNITTGAYVVCMRTETNEVLTKKIIVN</sequence>
<dbReference type="InterPro" id="IPR006558">
    <property type="entry name" value="LamG-like"/>
</dbReference>
<dbReference type="PANTHER" id="PTHR47635:SF2">
    <property type="entry name" value="LAMG-LIKE JELLYROLL FOLD DOMAIN-CONTAINING PROTEIN"/>
    <property type="match status" value="1"/>
</dbReference>
<dbReference type="eggNOG" id="COG1345">
    <property type="taxonomic scope" value="Bacteria"/>
</dbReference>
<dbReference type="EMBL" id="FQYK01000001">
    <property type="protein sequence ID" value="SHI42836.1"/>
    <property type="molecule type" value="Genomic_DNA"/>
</dbReference>
<protein>
    <submittedName>
        <fullName evidence="5">Por secretion system C-terminal sorting domain-containing protein</fullName>
    </submittedName>
</protein>
<name>A0A1M6B2A6_9FLAO</name>
<dbReference type="SUPFAM" id="SSF49899">
    <property type="entry name" value="Concanavalin A-like lectins/glucanases"/>
    <property type="match status" value="1"/>
</dbReference>
<dbReference type="GO" id="GO:0004553">
    <property type="term" value="F:hydrolase activity, hydrolyzing O-glycosyl compounds"/>
    <property type="evidence" value="ECO:0007669"/>
    <property type="project" value="UniProtKB-ARBA"/>
</dbReference>
<dbReference type="NCBIfam" id="TIGR04183">
    <property type="entry name" value="Por_Secre_tail"/>
    <property type="match status" value="1"/>
</dbReference>
<evidence type="ECO:0000256" key="1">
    <source>
        <dbReference type="ARBA" id="ARBA00022729"/>
    </source>
</evidence>
<dbReference type="SMART" id="SM00560">
    <property type="entry name" value="LamGL"/>
    <property type="match status" value="1"/>
</dbReference>
<keyword evidence="1" id="KW-0732">Signal</keyword>
<dbReference type="InterPro" id="IPR026444">
    <property type="entry name" value="Secre_tail"/>
</dbReference>
<dbReference type="GO" id="GO:0005975">
    <property type="term" value="P:carbohydrate metabolic process"/>
    <property type="evidence" value="ECO:0007669"/>
    <property type="project" value="UniProtKB-ARBA"/>
</dbReference>
<accession>A0A1M6B2A6</accession>
<proteinExistence type="predicted"/>
<dbReference type="InterPro" id="IPR013320">
    <property type="entry name" value="ConA-like_dom_sf"/>
</dbReference>
<evidence type="ECO:0000256" key="3">
    <source>
        <dbReference type="SAM" id="MobiDB-lite"/>
    </source>
</evidence>
<dbReference type="Gene3D" id="2.60.120.200">
    <property type="match status" value="1"/>
</dbReference>
<dbReference type="Pfam" id="PF13385">
    <property type="entry name" value="Laminin_G_3"/>
    <property type="match status" value="1"/>
</dbReference>
<dbReference type="PANTHER" id="PTHR47635">
    <property type="entry name" value="CUB DOMAIN-CONTAINING PROTEIN"/>
    <property type="match status" value="1"/>
</dbReference>
<feature type="domain" description="LamG-like jellyroll fold" evidence="4">
    <location>
        <begin position="268"/>
        <end position="406"/>
    </location>
</feature>
<evidence type="ECO:0000259" key="4">
    <source>
        <dbReference type="SMART" id="SM00560"/>
    </source>
</evidence>
<dbReference type="OrthoDB" id="2582440at2"/>
<dbReference type="Proteomes" id="UP000184396">
    <property type="component" value="Unassembled WGS sequence"/>
</dbReference>
<keyword evidence="6" id="KW-1185">Reference proteome</keyword>
<reference evidence="5 6" key="1">
    <citation type="submission" date="2016-11" db="EMBL/GenBank/DDBJ databases">
        <authorList>
            <person name="Jaros S."/>
            <person name="Januszkiewicz K."/>
            <person name="Wedrychowicz H."/>
        </authorList>
    </citation>
    <scope>NUCLEOTIDE SEQUENCE [LARGE SCALE GENOMIC DNA]</scope>
    <source>
        <strain evidence="5 6">CGMCC 1.12213</strain>
    </source>
</reference>
<evidence type="ECO:0000313" key="6">
    <source>
        <dbReference type="Proteomes" id="UP000184396"/>
    </source>
</evidence>
<gene>
    <name evidence="5" type="ORF">SAMN05216261_0743</name>
</gene>
<dbReference type="AlphaFoldDB" id="A0A1M6B2A6"/>
<dbReference type="STRING" id="1178825.SAMN05216261_0743"/>